<reference evidence="2" key="1">
    <citation type="journal article" date="2019" name="Int. J. Syst. Evol. Microbiol.">
        <title>The Global Catalogue of Microorganisms (GCM) 10K type strain sequencing project: providing services to taxonomists for standard genome sequencing and annotation.</title>
        <authorList>
            <consortium name="The Broad Institute Genomics Platform"/>
            <consortium name="The Broad Institute Genome Sequencing Center for Infectious Disease"/>
            <person name="Wu L."/>
            <person name="Ma J."/>
        </authorList>
    </citation>
    <scope>NUCLEOTIDE SEQUENCE [LARGE SCALE GENOMIC DNA]</scope>
    <source>
        <strain evidence="2">KCTC 42662</strain>
    </source>
</reference>
<dbReference type="Proteomes" id="UP001597545">
    <property type="component" value="Unassembled WGS sequence"/>
</dbReference>
<accession>A0ABW5KF82</accession>
<comment type="caution">
    <text evidence="1">The sequence shown here is derived from an EMBL/GenBank/DDBJ whole genome shotgun (WGS) entry which is preliminary data.</text>
</comment>
<keyword evidence="2" id="KW-1185">Reference proteome</keyword>
<gene>
    <name evidence="1" type="ORF">ACFSR5_08425</name>
</gene>
<evidence type="ECO:0000313" key="2">
    <source>
        <dbReference type="Proteomes" id="UP001597545"/>
    </source>
</evidence>
<sequence length="166" mass="18989">MKYSKSSTLNHPLAQSYPECVKDINQVIFDEDDNLVVPGNSFTEVEVIDLDCVESKVAKKEKRSPNKTCDITFVVENGTDSKSLLVELRFNYKNLSNLKKDDLVGKVAGSKYLVEDDNTSVHEKNIFIFQPNLVQQAINRMQRMNPRVPTDYTAMDIETLKSEYFQ</sequence>
<evidence type="ECO:0000313" key="1">
    <source>
        <dbReference type="EMBL" id="MFD2547667.1"/>
    </source>
</evidence>
<dbReference type="EMBL" id="JBHULR010000003">
    <property type="protein sequence ID" value="MFD2547667.1"/>
    <property type="molecule type" value="Genomic_DNA"/>
</dbReference>
<proteinExistence type="predicted"/>
<protein>
    <submittedName>
        <fullName evidence="1">Uncharacterized protein</fullName>
    </submittedName>
</protein>
<organism evidence="1 2">
    <name type="scientific">Sphingobacterium suaedae</name>
    <dbReference type="NCBI Taxonomy" id="1686402"/>
    <lineage>
        <taxon>Bacteria</taxon>
        <taxon>Pseudomonadati</taxon>
        <taxon>Bacteroidota</taxon>
        <taxon>Sphingobacteriia</taxon>
        <taxon>Sphingobacteriales</taxon>
        <taxon>Sphingobacteriaceae</taxon>
        <taxon>Sphingobacterium</taxon>
    </lineage>
</organism>
<name>A0ABW5KF82_9SPHI</name>
<dbReference type="RefSeq" id="WP_380902642.1">
    <property type="nucleotide sequence ID" value="NZ_JBHUEG010000007.1"/>
</dbReference>